<dbReference type="Gene3D" id="3.30.70.270">
    <property type="match status" value="1"/>
</dbReference>
<keyword evidence="2" id="KW-1185">Reference proteome</keyword>
<evidence type="ECO:0000313" key="1">
    <source>
        <dbReference type="EMBL" id="MBW0497336.1"/>
    </source>
</evidence>
<protein>
    <submittedName>
        <fullName evidence="1">Uncharacterized protein</fullName>
    </submittedName>
</protein>
<accession>A0A9Q3HAF4</accession>
<dbReference type="Gene3D" id="3.10.10.10">
    <property type="entry name" value="HIV Type 1 Reverse Transcriptase, subunit A, domain 1"/>
    <property type="match status" value="1"/>
</dbReference>
<dbReference type="InterPro" id="IPR043502">
    <property type="entry name" value="DNA/RNA_pol_sf"/>
</dbReference>
<dbReference type="AlphaFoldDB" id="A0A9Q3HAF4"/>
<dbReference type="OrthoDB" id="4488294at2759"/>
<proteinExistence type="predicted"/>
<organism evidence="1 2">
    <name type="scientific">Austropuccinia psidii MF-1</name>
    <dbReference type="NCBI Taxonomy" id="1389203"/>
    <lineage>
        <taxon>Eukaryota</taxon>
        <taxon>Fungi</taxon>
        <taxon>Dikarya</taxon>
        <taxon>Basidiomycota</taxon>
        <taxon>Pucciniomycotina</taxon>
        <taxon>Pucciniomycetes</taxon>
        <taxon>Pucciniales</taxon>
        <taxon>Sphaerophragmiaceae</taxon>
        <taxon>Austropuccinia</taxon>
    </lineage>
</organism>
<reference evidence="1" key="1">
    <citation type="submission" date="2021-03" db="EMBL/GenBank/DDBJ databases">
        <title>Draft genome sequence of rust myrtle Austropuccinia psidii MF-1, a brazilian biotype.</title>
        <authorList>
            <person name="Quecine M.C."/>
            <person name="Pachon D.M.R."/>
            <person name="Bonatelli M.L."/>
            <person name="Correr F.H."/>
            <person name="Franceschini L.M."/>
            <person name="Leite T.F."/>
            <person name="Margarido G.R.A."/>
            <person name="Almeida C.A."/>
            <person name="Ferrarezi J.A."/>
            <person name="Labate C.A."/>
        </authorList>
    </citation>
    <scope>NUCLEOTIDE SEQUENCE</scope>
    <source>
        <strain evidence="1">MF-1</strain>
    </source>
</reference>
<dbReference type="SUPFAM" id="SSF56672">
    <property type="entry name" value="DNA/RNA polymerases"/>
    <property type="match status" value="1"/>
</dbReference>
<name>A0A9Q3HAF4_9BASI</name>
<dbReference type="InterPro" id="IPR043128">
    <property type="entry name" value="Rev_trsase/Diguanyl_cyclase"/>
</dbReference>
<dbReference type="Proteomes" id="UP000765509">
    <property type="component" value="Unassembled WGS sequence"/>
</dbReference>
<dbReference type="EMBL" id="AVOT02014124">
    <property type="protein sequence ID" value="MBW0497336.1"/>
    <property type="molecule type" value="Genomic_DNA"/>
</dbReference>
<gene>
    <name evidence="1" type="ORF">O181_037051</name>
</gene>
<evidence type="ECO:0000313" key="2">
    <source>
        <dbReference type="Proteomes" id="UP000765509"/>
    </source>
</evidence>
<sequence length="102" mass="12248">MLRRPSYPATLENRKEIIKHFSNLLKTNLIRNTGQNDIVEIPIPILITSHDVKFRFCGYFRALNTYTKAFRFPIPRIPHSLNKLEKSKYIKKMDWMKDFHQN</sequence>
<comment type="caution">
    <text evidence="1">The sequence shown here is derived from an EMBL/GenBank/DDBJ whole genome shotgun (WGS) entry which is preliminary data.</text>
</comment>